<feature type="transmembrane region" description="Helical" evidence="6">
    <location>
        <begin position="696"/>
        <end position="713"/>
    </location>
</feature>
<keyword evidence="4 6" id="KW-1133">Transmembrane helix</keyword>
<dbReference type="RefSeq" id="WP_369601623.1">
    <property type="nucleotide sequence ID" value="NZ_CP154858.1"/>
</dbReference>
<gene>
    <name evidence="8" type="ORF">AAIA72_01145</name>
</gene>
<sequence>MSHRRLLELALVIAVALVTAVSVATDVIDQKFGTQTREMTGGDMQIRSNQPLDSLLNTLPLADMAHAEWVTLNVMASAGEQFSLITLKAVSGNYPLAGRVTIETADGKRDLRQGPPSGEVWIQPVLGERLGVGLGDTLWLGDVQARVSAWLLREPDATGGWRALFPRAMVSRSMVDQGALVRPGSRATWSLALAGPAERLDSIAQAITGQNNPDIRILRPGEGRDSVSRAVQRARGWLMLVVALGVLLAAVAAGIALAGDVERLRPAVALHKALGADRQRVLRHLLLPAWGPVLMRAGLGGVVLGLAVAGVAVLAMASLTGQAETAGFGSVSVHPGWMVMPALTLTVLIVCLVGPSMHQVLQVPPLRVLRAMPTDEGQRMARRRGALWAWTGLTALVLIYTGSLRMTAILAAGVVVWWGVWNLAWMQALKGVRGLVPRTGLMARALERIDQMGWRARMMSGALGLVWCLVVVLMLFRNELLGSWAEALQERLPNQFLINVMPEERTPIETFLRERGVDPGQFYPVFRGRLTAINGEPASARQKPDEHVEALHRPLNLTWTEMLQEGNEITDGQWAAPASSGVPAISVEAGLAARLGLRPGDRLQFDVGGTLLEAEITSLREVDWESFRPNFYVIFHAPPPVMNAVTWMTSFHLPPGDDRLTSDLLSQWPGVTVLDVRDILGRVRTVVGQVSSAIEILLWLMCAGAAIAVVALAREEAQLRYRWVAVSRALGATRGRLMGQLVRESALAGMLSGALAVLLGWAQYGALAHWVFELPVMAPGPAWLAIPLLAGAVQVILTWRQHRSLMEVSPMNLLRA</sequence>
<feature type="transmembrane region" description="Helical" evidence="6">
    <location>
        <begin position="236"/>
        <end position="258"/>
    </location>
</feature>
<organism evidence="8">
    <name type="scientific">Thermohahella caldifontis</name>
    <dbReference type="NCBI Taxonomy" id="3142973"/>
    <lineage>
        <taxon>Bacteria</taxon>
        <taxon>Pseudomonadati</taxon>
        <taxon>Pseudomonadota</taxon>
        <taxon>Gammaproteobacteria</taxon>
        <taxon>Oceanospirillales</taxon>
        <taxon>Hahellaceae</taxon>
        <taxon>Thermohahella</taxon>
    </lineage>
</organism>
<feature type="transmembrane region" description="Helical" evidence="6">
    <location>
        <begin position="746"/>
        <end position="770"/>
    </location>
</feature>
<evidence type="ECO:0000256" key="1">
    <source>
        <dbReference type="ARBA" id="ARBA00004651"/>
    </source>
</evidence>
<feature type="transmembrane region" description="Helical" evidence="6">
    <location>
        <begin position="293"/>
        <end position="317"/>
    </location>
</feature>
<accession>A0AB39UXG3</accession>
<keyword evidence="2" id="KW-1003">Cell membrane</keyword>
<dbReference type="EMBL" id="CP154858">
    <property type="protein sequence ID" value="XDT72617.1"/>
    <property type="molecule type" value="Genomic_DNA"/>
</dbReference>
<evidence type="ECO:0000259" key="7">
    <source>
        <dbReference type="Pfam" id="PF02687"/>
    </source>
</evidence>
<reference evidence="8" key="1">
    <citation type="submission" date="2024-05" db="EMBL/GenBank/DDBJ databases">
        <title>Genome sequencing of novel strain.</title>
        <authorList>
            <person name="Ganbat D."/>
            <person name="Ganbat S."/>
            <person name="Lee S.-J."/>
        </authorList>
    </citation>
    <scope>NUCLEOTIDE SEQUENCE</scope>
    <source>
        <strain evidence="8">SMD15-11</strain>
    </source>
</reference>
<evidence type="ECO:0000256" key="2">
    <source>
        <dbReference type="ARBA" id="ARBA00022475"/>
    </source>
</evidence>
<comment type="subcellular location">
    <subcellularLocation>
        <location evidence="1">Cell membrane</location>
        <topology evidence="1">Multi-pass membrane protein</topology>
    </subcellularLocation>
</comment>
<feature type="transmembrane region" description="Helical" evidence="6">
    <location>
        <begin position="458"/>
        <end position="476"/>
    </location>
</feature>
<evidence type="ECO:0000256" key="6">
    <source>
        <dbReference type="SAM" id="Phobius"/>
    </source>
</evidence>
<dbReference type="InterPro" id="IPR003838">
    <property type="entry name" value="ABC3_permease_C"/>
</dbReference>
<feature type="transmembrane region" description="Helical" evidence="6">
    <location>
        <begin position="337"/>
        <end position="357"/>
    </location>
</feature>
<keyword evidence="3 6" id="KW-0812">Transmembrane</keyword>
<feature type="domain" description="ABC3 transporter permease C-terminal" evidence="7">
    <location>
        <begin position="697"/>
        <end position="799"/>
    </location>
</feature>
<evidence type="ECO:0000256" key="5">
    <source>
        <dbReference type="ARBA" id="ARBA00023136"/>
    </source>
</evidence>
<dbReference type="PANTHER" id="PTHR30287:SF1">
    <property type="entry name" value="INNER MEMBRANE PROTEIN"/>
    <property type="match status" value="1"/>
</dbReference>
<keyword evidence="5 6" id="KW-0472">Membrane</keyword>
<dbReference type="InterPro" id="IPR038766">
    <property type="entry name" value="Membrane_comp_ABC_pdt"/>
</dbReference>
<feature type="transmembrane region" description="Helical" evidence="6">
    <location>
        <begin position="385"/>
        <end position="402"/>
    </location>
</feature>
<dbReference type="PANTHER" id="PTHR30287">
    <property type="entry name" value="MEMBRANE COMPONENT OF PREDICTED ABC SUPERFAMILY METABOLITE UPTAKE TRANSPORTER"/>
    <property type="match status" value="1"/>
</dbReference>
<evidence type="ECO:0000256" key="4">
    <source>
        <dbReference type="ARBA" id="ARBA00022989"/>
    </source>
</evidence>
<dbReference type="AlphaFoldDB" id="A0AB39UXG3"/>
<evidence type="ECO:0000256" key="3">
    <source>
        <dbReference type="ARBA" id="ARBA00022692"/>
    </source>
</evidence>
<dbReference type="Pfam" id="PF02687">
    <property type="entry name" value="FtsX"/>
    <property type="match status" value="1"/>
</dbReference>
<dbReference type="KEGG" id="tcd:AAIA72_01145"/>
<name>A0AB39UXG3_9GAMM</name>
<feature type="transmembrane region" description="Helical" evidence="6">
    <location>
        <begin position="782"/>
        <end position="799"/>
    </location>
</feature>
<protein>
    <submittedName>
        <fullName evidence="8">FtsX-like permease family protein</fullName>
    </submittedName>
</protein>
<proteinExistence type="predicted"/>
<dbReference type="GO" id="GO:0005886">
    <property type="term" value="C:plasma membrane"/>
    <property type="evidence" value="ECO:0007669"/>
    <property type="project" value="UniProtKB-SubCell"/>
</dbReference>
<feature type="transmembrane region" description="Helical" evidence="6">
    <location>
        <begin position="408"/>
        <end position="425"/>
    </location>
</feature>
<evidence type="ECO:0000313" key="8">
    <source>
        <dbReference type="EMBL" id="XDT72617.1"/>
    </source>
</evidence>